<dbReference type="AlphaFoldDB" id="A0AAV9Q4X5"/>
<feature type="region of interest" description="Disordered" evidence="2">
    <location>
        <begin position="60"/>
        <end position="168"/>
    </location>
</feature>
<dbReference type="InterPro" id="IPR002052">
    <property type="entry name" value="DNA_methylase_N6_adenine_CS"/>
</dbReference>
<comment type="caution">
    <text evidence="3">The sequence shown here is derived from an EMBL/GenBank/DDBJ whole genome shotgun (WGS) entry which is preliminary data.</text>
</comment>
<dbReference type="GO" id="GO:0005739">
    <property type="term" value="C:mitochondrion"/>
    <property type="evidence" value="ECO:0007669"/>
    <property type="project" value="TreeGrafter"/>
</dbReference>
<dbReference type="GO" id="GO:0008168">
    <property type="term" value="F:methyltransferase activity"/>
    <property type="evidence" value="ECO:0007669"/>
    <property type="project" value="InterPro"/>
</dbReference>
<dbReference type="CDD" id="cd02440">
    <property type="entry name" value="AdoMet_MTases"/>
    <property type="match status" value="1"/>
</dbReference>
<proteinExistence type="predicted"/>
<sequence>MPRLPPALIRRAAHENPFLPLLLRVCRELPSARNELRWLEEYARETVAARKCRLYDSQYSGVKSASGGPGKQDQLSRNGRHEVNVRRKEEFRHNHGQVLSKSVVQSDGKAAERNFSTSHSPSSGSTQPDGPPRAVWSWTKPGVPAKKKAKSTSKVRDKKSPPGHTAGYINRILSTQGFRKHSSHEAPRVRRFESKVPKYMESQSSPIPNPRVDDARGRTTGESEVAVSHSTNHKSESDLENSEADDTSIRQLMTKAVIDRSRGMPLQYILGNQPFGSLDILTQGGVLIPRPETETYTEEVARLLLRAINEAVRAAEQAGVKNSRKVRILDLCTGTGCMALLIHSILKPPVPDITSRDRWPSHYDLEILGVDMSPRAIEVANQNLQHNISKNLLHPDATSDISFMKEDILNLAKIEEGQTIREMFNSRPGARPGQDLDESWDVVVCNPPYISRKDYAAGGRTESSVRKFEPKLALVPNDEPSVHSGDLFYWPLTRLFKAVGARLLVMEVGDSQQAVRVHKTMARNFKSWAVLQDPPLFFECWNDSGSLRPISVFGPEAGRLSPTGMDNVSDRAMLVWSESLAEWRQHLAEESPRFGEFATPPHQSRQKKPKVLDQTTGKTRSDDEAPQEDTRTSDRPVATFSRVSISPTDTPNETASQSRSLIPLNEDHPLIDKLAAQGKPAPRQKDVKKYGNLQRDLQKATQHATRLREKLDEIPQDSTATKAREKRMGLMRQLVNLEEDMLEVEADMRGVQKRIGLDEVEIQDLVEMMRASKAEKDEIVADETPISFTPSKTSAYGN</sequence>
<dbReference type="GO" id="GO:0032259">
    <property type="term" value="P:methylation"/>
    <property type="evidence" value="ECO:0007669"/>
    <property type="project" value="InterPro"/>
</dbReference>
<evidence type="ECO:0000256" key="2">
    <source>
        <dbReference type="SAM" id="MobiDB-lite"/>
    </source>
</evidence>
<evidence type="ECO:0008006" key="5">
    <source>
        <dbReference type="Google" id="ProtNLM"/>
    </source>
</evidence>
<dbReference type="PANTHER" id="PTHR18895">
    <property type="entry name" value="HEMK METHYLTRANSFERASE"/>
    <property type="match status" value="1"/>
</dbReference>
<feature type="region of interest" description="Disordered" evidence="2">
    <location>
        <begin position="197"/>
        <end position="247"/>
    </location>
</feature>
<dbReference type="SUPFAM" id="SSF53335">
    <property type="entry name" value="S-adenosyl-L-methionine-dependent methyltransferases"/>
    <property type="match status" value="1"/>
</dbReference>
<name>A0AAV9Q4X5_9PEZI</name>
<feature type="compositionally biased region" description="Basic and acidic residues" evidence="2">
    <location>
        <begin position="79"/>
        <end position="93"/>
    </location>
</feature>
<evidence type="ECO:0000313" key="4">
    <source>
        <dbReference type="Proteomes" id="UP001345827"/>
    </source>
</evidence>
<dbReference type="InterPro" id="IPR050320">
    <property type="entry name" value="N5-glutamine_MTase"/>
</dbReference>
<feature type="compositionally biased region" description="Basic and acidic residues" evidence="2">
    <location>
        <begin position="211"/>
        <end position="221"/>
    </location>
</feature>
<feature type="compositionally biased region" description="Polar residues" evidence="2">
    <location>
        <begin position="641"/>
        <end position="660"/>
    </location>
</feature>
<reference evidence="3 4" key="1">
    <citation type="submission" date="2023-06" db="EMBL/GenBank/DDBJ databases">
        <title>Black Yeasts Isolated from many extreme environments.</title>
        <authorList>
            <person name="Coleine C."/>
            <person name="Stajich J.E."/>
            <person name="Selbmann L."/>
        </authorList>
    </citation>
    <scope>NUCLEOTIDE SEQUENCE [LARGE SCALE GENOMIC DNA]</scope>
    <source>
        <strain evidence="3 4">CCFEE 5887</strain>
    </source>
</reference>
<dbReference type="PANTHER" id="PTHR18895:SF74">
    <property type="entry name" value="MTRF1L RELEASE FACTOR GLUTAMINE METHYLTRANSFERASE"/>
    <property type="match status" value="1"/>
</dbReference>
<feature type="region of interest" description="Disordered" evidence="2">
    <location>
        <begin position="594"/>
        <end position="666"/>
    </location>
</feature>
<dbReference type="PROSITE" id="PS00092">
    <property type="entry name" value="N6_MTASE"/>
    <property type="match status" value="1"/>
</dbReference>
<dbReference type="GO" id="GO:0003676">
    <property type="term" value="F:nucleic acid binding"/>
    <property type="evidence" value="ECO:0007669"/>
    <property type="project" value="InterPro"/>
</dbReference>
<evidence type="ECO:0000313" key="3">
    <source>
        <dbReference type="EMBL" id="KAK5534035.1"/>
    </source>
</evidence>
<gene>
    <name evidence="3" type="ORF">LTR25_007015</name>
</gene>
<feature type="compositionally biased region" description="Low complexity" evidence="2">
    <location>
        <begin position="116"/>
        <end position="125"/>
    </location>
</feature>
<evidence type="ECO:0000256" key="1">
    <source>
        <dbReference type="SAM" id="Coils"/>
    </source>
</evidence>
<dbReference type="Proteomes" id="UP001345827">
    <property type="component" value="Unassembled WGS sequence"/>
</dbReference>
<feature type="compositionally biased region" description="Basic and acidic residues" evidence="2">
    <location>
        <begin position="619"/>
        <end position="634"/>
    </location>
</feature>
<dbReference type="InterPro" id="IPR029063">
    <property type="entry name" value="SAM-dependent_MTases_sf"/>
</dbReference>
<protein>
    <recommendedName>
        <fullName evidence="5">Site-specific DNA-methyltransferase (adenine-specific)</fullName>
    </recommendedName>
</protein>
<dbReference type="Gene3D" id="3.40.50.150">
    <property type="entry name" value="Vaccinia Virus protein VP39"/>
    <property type="match status" value="1"/>
</dbReference>
<dbReference type="EMBL" id="JAXLQG010000012">
    <property type="protein sequence ID" value="KAK5534035.1"/>
    <property type="molecule type" value="Genomic_DNA"/>
</dbReference>
<feature type="coiled-coil region" evidence="1">
    <location>
        <begin position="690"/>
        <end position="754"/>
    </location>
</feature>
<accession>A0AAV9Q4X5</accession>
<keyword evidence="4" id="KW-1185">Reference proteome</keyword>
<organism evidence="3 4">
    <name type="scientific">Vermiconidia calcicola</name>
    <dbReference type="NCBI Taxonomy" id="1690605"/>
    <lineage>
        <taxon>Eukaryota</taxon>
        <taxon>Fungi</taxon>
        <taxon>Dikarya</taxon>
        <taxon>Ascomycota</taxon>
        <taxon>Pezizomycotina</taxon>
        <taxon>Dothideomycetes</taxon>
        <taxon>Dothideomycetidae</taxon>
        <taxon>Mycosphaerellales</taxon>
        <taxon>Extremaceae</taxon>
        <taxon>Vermiconidia</taxon>
    </lineage>
</organism>
<keyword evidence="1" id="KW-0175">Coiled coil</keyword>